<dbReference type="GeneID" id="16072864"/>
<dbReference type="InterPro" id="IPR002167">
    <property type="entry name" value="GDC-like"/>
</dbReference>
<keyword evidence="5" id="KW-0677">Repeat</keyword>
<evidence type="ECO:0000256" key="4">
    <source>
        <dbReference type="ARBA" id="ARBA00022692"/>
    </source>
</evidence>
<dbReference type="PRINTS" id="PR00928">
    <property type="entry name" value="GRAVESDC"/>
</dbReference>
<dbReference type="GO" id="GO:0055085">
    <property type="term" value="P:transmembrane transport"/>
    <property type="evidence" value="ECO:0007669"/>
    <property type="project" value="InterPro"/>
</dbReference>
<dbReference type="PANTHER" id="PTHR24089">
    <property type="entry name" value="SOLUTE CARRIER FAMILY 25"/>
    <property type="match status" value="1"/>
</dbReference>
<dbReference type="PROSITE" id="PS50920">
    <property type="entry name" value="SOLCAR"/>
    <property type="match status" value="3"/>
</dbReference>
<dbReference type="InParanoid" id="F2UF51"/>
<evidence type="ECO:0000256" key="2">
    <source>
        <dbReference type="ARBA" id="ARBA00006375"/>
    </source>
</evidence>
<keyword evidence="6" id="KW-0999">Mitochondrion inner membrane</keyword>
<gene>
    <name evidence="11" type="ORF">PTSG_06905</name>
</gene>
<proteinExistence type="inferred from homology"/>
<evidence type="ECO:0000256" key="6">
    <source>
        <dbReference type="ARBA" id="ARBA00022792"/>
    </source>
</evidence>
<sequence>MRGAEAPSDQVRASPVRNFVAGGLTGCVAKTVVMPLDRLKILLQGHHPKYHRFGVLSGLRAIYRNEGVRGYFRGNKAQMMRVFPYAAVQFLVYEKSREFYIAELGQKRIVSLFAGSTAGICAVCTTYPLDVLRSRMAFKVGDDLTVRQAVRDILHTEGSAAFFRGLKPTLAGMIPYAGVSFFCYENFKAAILSIPALRQRRDDPRHLNPLANIAVGGVAGAVAQTVSYPLDVVRRRMQLDAHRPDQAPRYRSIAQALKAIYAENGMRSLFRGLTINYIREIPQAGVAYTAYELLKRLLKVYQPVVTATDAPPKPSKQ</sequence>
<dbReference type="OMA" id="VYERMKW"/>
<dbReference type="EMBL" id="GL832971">
    <property type="protein sequence ID" value="EGD75251.1"/>
    <property type="molecule type" value="Genomic_DNA"/>
</dbReference>
<dbReference type="GO" id="GO:0005743">
    <property type="term" value="C:mitochondrial inner membrane"/>
    <property type="evidence" value="ECO:0007669"/>
    <property type="project" value="UniProtKB-SubCell"/>
</dbReference>
<evidence type="ECO:0000256" key="1">
    <source>
        <dbReference type="ARBA" id="ARBA00004448"/>
    </source>
</evidence>
<name>F2UF51_SALR5</name>
<dbReference type="Gene3D" id="1.50.40.10">
    <property type="entry name" value="Mitochondrial carrier domain"/>
    <property type="match status" value="1"/>
</dbReference>
<keyword evidence="4 9" id="KW-0812">Transmembrane</keyword>
<keyword evidence="7" id="KW-0496">Mitochondrion</keyword>
<evidence type="ECO:0000313" key="12">
    <source>
        <dbReference type="Proteomes" id="UP000007799"/>
    </source>
</evidence>
<evidence type="ECO:0000256" key="8">
    <source>
        <dbReference type="ARBA" id="ARBA00023136"/>
    </source>
</evidence>
<dbReference type="RefSeq" id="XP_004992304.1">
    <property type="nucleotide sequence ID" value="XM_004992247.1"/>
</dbReference>
<dbReference type="Proteomes" id="UP000007799">
    <property type="component" value="Unassembled WGS sequence"/>
</dbReference>
<dbReference type="FunCoup" id="F2UF51">
    <property type="interactions" value="619"/>
</dbReference>
<dbReference type="KEGG" id="sre:PTSG_06905"/>
<feature type="repeat" description="Solcar" evidence="9">
    <location>
        <begin position="207"/>
        <end position="297"/>
    </location>
</feature>
<evidence type="ECO:0000313" key="11">
    <source>
        <dbReference type="EMBL" id="EGD75251.1"/>
    </source>
</evidence>
<keyword evidence="8 9" id="KW-0472">Membrane</keyword>
<feature type="repeat" description="Solcar" evidence="9">
    <location>
        <begin position="106"/>
        <end position="190"/>
    </location>
</feature>
<dbReference type="OrthoDB" id="270584at2759"/>
<keyword evidence="3 10" id="KW-0813">Transport</keyword>
<comment type="similarity">
    <text evidence="2 10">Belongs to the mitochondrial carrier (TC 2.A.29) family.</text>
</comment>
<reference evidence="11" key="1">
    <citation type="submission" date="2009-08" db="EMBL/GenBank/DDBJ databases">
        <title>Annotation of Salpingoeca rosetta.</title>
        <authorList>
            <consortium name="The Broad Institute Genome Sequencing Platform"/>
            <person name="Russ C."/>
            <person name="Cuomo C."/>
            <person name="Burger G."/>
            <person name="Gray M.W."/>
            <person name="Holland P.W.H."/>
            <person name="King N."/>
            <person name="Lang F.B.F."/>
            <person name="Roger A.J."/>
            <person name="Ruiz-Trillo I."/>
            <person name="Young S.K."/>
            <person name="Zeng Q."/>
            <person name="Gargeya S."/>
            <person name="Alvarado L."/>
            <person name="Berlin A."/>
            <person name="Chapman S.B."/>
            <person name="Chen Z."/>
            <person name="Freedman E."/>
            <person name="Gellesch M."/>
            <person name="Goldberg J."/>
            <person name="Griggs A."/>
            <person name="Gujja S."/>
            <person name="Heilman E."/>
            <person name="Heiman D."/>
            <person name="Howarth C."/>
            <person name="Mehta T."/>
            <person name="Neiman D."/>
            <person name="Pearson M."/>
            <person name="Roberts A."/>
            <person name="Saif S."/>
            <person name="Shea T."/>
            <person name="Shenoy N."/>
            <person name="Sisk P."/>
            <person name="Stolte C."/>
            <person name="Sykes S."/>
            <person name="White J."/>
            <person name="Yandava C."/>
            <person name="Haas B."/>
            <person name="Nusbaum C."/>
            <person name="Birren B."/>
        </authorList>
    </citation>
    <scope>NUCLEOTIDE SEQUENCE [LARGE SCALE GENOMIC DNA]</scope>
    <source>
        <strain evidence="11">ATCC 50818</strain>
    </source>
</reference>
<dbReference type="AlphaFoldDB" id="F2UF51"/>
<dbReference type="STRING" id="946362.F2UF51"/>
<evidence type="ECO:0000256" key="10">
    <source>
        <dbReference type="RuleBase" id="RU000488"/>
    </source>
</evidence>
<dbReference type="eggNOG" id="KOG0752">
    <property type="taxonomic scope" value="Eukaryota"/>
</dbReference>
<evidence type="ECO:0000256" key="5">
    <source>
        <dbReference type="ARBA" id="ARBA00022737"/>
    </source>
</evidence>
<accession>F2UF51</accession>
<dbReference type="InterPro" id="IPR018108">
    <property type="entry name" value="MCP_transmembrane"/>
</dbReference>
<dbReference type="Pfam" id="PF00153">
    <property type="entry name" value="Mito_carr"/>
    <property type="match status" value="3"/>
</dbReference>
<protein>
    <submittedName>
        <fullName evidence="11">Solute carrier family 25</fullName>
    </submittedName>
</protein>
<evidence type="ECO:0000256" key="3">
    <source>
        <dbReference type="ARBA" id="ARBA00022448"/>
    </source>
</evidence>
<dbReference type="PRINTS" id="PR00926">
    <property type="entry name" value="MITOCARRIER"/>
</dbReference>
<dbReference type="InterPro" id="IPR023395">
    <property type="entry name" value="MCP_dom_sf"/>
</dbReference>
<feature type="repeat" description="Solcar" evidence="9">
    <location>
        <begin position="13"/>
        <end position="99"/>
    </location>
</feature>
<comment type="subcellular location">
    <subcellularLocation>
        <location evidence="1">Mitochondrion inner membrane</location>
        <topology evidence="1">Multi-pass membrane protein</topology>
    </subcellularLocation>
</comment>
<dbReference type="InterPro" id="IPR002067">
    <property type="entry name" value="MCP"/>
</dbReference>
<evidence type="ECO:0000256" key="9">
    <source>
        <dbReference type="PROSITE-ProRule" id="PRU00282"/>
    </source>
</evidence>
<organism evidence="12">
    <name type="scientific">Salpingoeca rosetta (strain ATCC 50818 / BSB-021)</name>
    <dbReference type="NCBI Taxonomy" id="946362"/>
    <lineage>
        <taxon>Eukaryota</taxon>
        <taxon>Choanoflagellata</taxon>
        <taxon>Craspedida</taxon>
        <taxon>Salpingoecidae</taxon>
        <taxon>Salpingoeca</taxon>
    </lineage>
</organism>
<evidence type="ECO:0000256" key="7">
    <source>
        <dbReference type="ARBA" id="ARBA00023128"/>
    </source>
</evidence>
<keyword evidence="12" id="KW-1185">Reference proteome</keyword>
<dbReference type="SUPFAM" id="SSF103506">
    <property type="entry name" value="Mitochondrial carrier"/>
    <property type="match status" value="1"/>
</dbReference>